<keyword evidence="4" id="KW-0255">Endonuclease</keyword>
<dbReference type="Gene3D" id="3.10.10.10">
    <property type="entry name" value="HIV Type 1 Reverse Transcriptase, subunit A, domain 1"/>
    <property type="match status" value="1"/>
</dbReference>
<dbReference type="VEuPathDB" id="FungiDB:PPTG_17076"/>
<organism evidence="10">
    <name type="scientific">Phytophthora nicotianae</name>
    <name type="common">Potato buckeye rot agent</name>
    <name type="synonym">Phytophthora parasitica</name>
    <dbReference type="NCBI Taxonomy" id="4792"/>
    <lineage>
        <taxon>Eukaryota</taxon>
        <taxon>Sar</taxon>
        <taxon>Stramenopiles</taxon>
        <taxon>Oomycota</taxon>
        <taxon>Peronosporomycetes</taxon>
        <taxon>Peronosporales</taxon>
        <taxon>Peronosporaceae</taxon>
        <taxon>Phytophthora</taxon>
    </lineage>
</organism>
<dbReference type="InterPro" id="IPR043502">
    <property type="entry name" value="DNA/RNA_pol_sf"/>
</dbReference>
<dbReference type="PROSITE" id="PS50013">
    <property type="entry name" value="CHROMO_2"/>
    <property type="match status" value="1"/>
</dbReference>
<feature type="domain" description="Chromo" evidence="8">
    <location>
        <begin position="1345"/>
        <end position="1395"/>
    </location>
</feature>
<keyword evidence="2" id="KW-0548">Nucleotidyltransferase</keyword>
<dbReference type="EMBL" id="KI689684">
    <property type="protein sequence ID" value="ETK71993.1"/>
    <property type="molecule type" value="Genomic_DNA"/>
</dbReference>
<dbReference type="InterPro" id="IPR043128">
    <property type="entry name" value="Rev_trsase/Diguanyl_cyclase"/>
</dbReference>
<dbReference type="SUPFAM" id="SSF53098">
    <property type="entry name" value="Ribonuclease H-like"/>
    <property type="match status" value="1"/>
</dbReference>
<evidence type="ECO:0000259" key="9">
    <source>
        <dbReference type="PROSITE" id="PS50994"/>
    </source>
</evidence>
<sequence>MKSAQPVFEYIKPPRLTDLGHHALVKFVRDRWQYEERIWERCIGTGEAHDTVLVSIKSPMEPRILEHLAHYEFRTTVEEVTEVRLQEDIKRRVGTLMNDHVPDVTGLFSNSLKMDMKVADIQARVVKYFMDFDQLADDHGLMAWVGRGPTLSALLLDDVALYELIVCRAKYQQHFHTMQSELKRDDPPKGKAAASTKSGNKKQQQIKTVGKAERYKSEPKGVSAPPRTVCLVCKGPHWAKDSPDASEEMKQEIQRELQARRARKEDRAKTVRTVRAGEGRRVCVNGVLDVPFCPDTEELQGVASGVELEALNPVIPVQVAGGARITCRDTVMLDLRIETAAGPLHLTNVSCLVMDGHEDEFLLGRNTMQDIGIDIRLFEQLAGGHVEDANDDDVSGDIPHLAFASDTDEYQLLSDLRKLIYEYADVWRVRIGADPPADVEPLRVKLRDDAVPYRSGTKKYPPQQRQFFFREFVLELEQHGLVRRNNASHWACPALPVKKPHSNEFRCIVDYRTPNKCTVPLPGATPNLSSATQSVKGAYGFGLVDLFKGFWQLPLRPDSQELFSFVTEDGVFTPTRLPQGTTTSRCIFSYSCNTEYIANVRTFLEVVRARRLKLNAKKCVLFDTGVVWCGKVIDGQGVQHTPERLEALTGMALPPTAAALQQFLCTANWLRESMVDCARVVGPLQSKLEAVMSRRGRRKAQLTGVTLTWPPEDEAAFRAVVDLLATSAKLYFADPDAVVRDWVEGVPVTEQLHELLVCRGGLFTGSQVNWSIVEKEAYPVVRACSDLAYLLEREKGVQIYCDHANLIHIFSPDKTVKPHLRGKLQRWALHIVGVRYTIEHIKGDDNVWADLVSRWGQKSATPVQPPQAVKRVALPVGDNERESMTFNKATAWSFDTDNVAAGYWQVPLSDMEVNKLTLAKRVTTRSTQPTSTLRPLQEKKFAWPNVDAVRDEQNRYRTDALVPVEDDGLVHVDDELWIPKNARELVQRLLVVAHCGPQGHRGSDVIQPLIGFCGGACSASMLMVEKIVMRPWGPTSTAEKRNECLHMDYLQLRDSYGASRYVFVLKDELTHYCELIAADAADSGTAVQAVLDWNKRFGLPEIWASDNGSHFKAAVMAELADRLQATQRFVPVYTPWINGTVERVNRDILQVLRVMLMELKLDTRNWVYLLPGIQANLNHSVVASLGGHAPIELFTGLPAPSLLDTMSVPNGDSYRLLPVDMTAAAPHLDKLREHLQMLHRDVVDRKERGRLQEMARSKGTDCNFEEGDYVLWSRVDNRMSGTNLLVRWVGPFRVVRALSHSFVVSHLLTNDEFEVHGSRLKHYCDADLGTTAEIREHVASQGILLGVRAIVDHCYDATAKEWQLHVAWRGLEDEENSWEPFAVIYRDVPTLARQYIQSGDAPELAAML</sequence>
<feature type="region of interest" description="Disordered" evidence="7">
    <location>
        <begin position="178"/>
        <end position="222"/>
    </location>
</feature>
<gene>
    <name evidence="10" type="ORF">L915_20841</name>
</gene>
<evidence type="ECO:0000256" key="3">
    <source>
        <dbReference type="ARBA" id="ARBA00022722"/>
    </source>
</evidence>
<evidence type="ECO:0008006" key="11">
    <source>
        <dbReference type="Google" id="ProtNLM"/>
    </source>
</evidence>
<feature type="compositionally biased region" description="Polar residues" evidence="7">
    <location>
        <begin position="195"/>
        <end position="207"/>
    </location>
</feature>
<dbReference type="Pfam" id="PF17917">
    <property type="entry name" value="RT_RNaseH"/>
    <property type="match status" value="1"/>
</dbReference>
<dbReference type="Pfam" id="PF00665">
    <property type="entry name" value="rve"/>
    <property type="match status" value="1"/>
</dbReference>
<keyword evidence="1" id="KW-0808">Transferase</keyword>
<dbReference type="VEuPathDB" id="FungiDB:PPTG_23088"/>
<dbReference type="PANTHER" id="PTHR37984">
    <property type="entry name" value="PROTEIN CBG26694"/>
    <property type="match status" value="1"/>
</dbReference>
<dbReference type="CDD" id="cd00024">
    <property type="entry name" value="CD_CSD"/>
    <property type="match status" value="1"/>
</dbReference>
<dbReference type="GO" id="GO:0003676">
    <property type="term" value="F:nucleic acid binding"/>
    <property type="evidence" value="ECO:0007669"/>
    <property type="project" value="InterPro"/>
</dbReference>
<evidence type="ECO:0000256" key="5">
    <source>
        <dbReference type="ARBA" id="ARBA00022801"/>
    </source>
</evidence>
<dbReference type="VEuPathDB" id="FungiDB:PPTG_03377"/>
<protein>
    <recommendedName>
        <fullName evidence="11">Reverse transcriptase</fullName>
    </recommendedName>
</protein>
<proteinExistence type="predicted"/>
<dbReference type="Proteomes" id="UP000053236">
    <property type="component" value="Unassembled WGS sequence"/>
</dbReference>
<dbReference type="Gene3D" id="2.40.50.40">
    <property type="match status" value="1"/>
</dbReference>
<evidence type="ECO:0000313" key="10">
    <source>
        <dbReference type="EMBL" id="ETK71993.1"/>
    </source>
</evidence>
<keyword evidence="5" id="KW-0378">Hydrolase</keyword>
<dbReference type="InterPro" id="IPR012337">
    <property type="entry name" value="RNaseH-like_sf"/>
</dbReference>
<dbReference type="PROSITE" id="PS50994">
    <property type="entry name" value="INTEGRASE"/>
    <property type="match status" value="1"/>
</dbReference>
<dbReference type="GO" id="GO:0003964">
    <property type="term" value="F:RNA-directed DNA polymerase activity"/>
    <property type="evidence" value="ECO:0007669"/>
    <property type="project" value="UniProtKB-KW"/>
</dbReference>
<feature type="domain" description="Integrase catalytic" evidence="9">
    <location>
        <begin position="1030"/>
        <end position="1198"/>
    </location>
</feature>
<dbReference type="GO" id="GO:0016787">
    <property type="term" value="F:hydrolase activity"/>
    <property type="evidence" value="ECO:0007669"/>
    <property type="project" value="UniProtKB-KW"/>
</dbReference>
<evidence type="ECO:0000259" key="8">
    <source>
        <dbReference type="PROSITE" id="PS50013"/>
    </source>
</evidence>
<feature type="compositionally biased region" description="Basic and acidic residues" evidence="7">
    <location>
        <begin position="210"/>
        <end position="219"/>
    </location>
</feature>
<evidence type="ECO:0000256" key="6">
    <source>
        <dbReference type="ARBA" id="ARBA00022918"/>
    </source>
</evidence>
<dbReference type="GO" id="GO:0015074">
    <property type="term" value="P:DNA integration"/>
    <property type="evidence" value="ECO:0007669"/>
    <property type="project" value="InterPro"/>
</dbReference>
<evidence type="ECO:0000256" key="4">
    <source>
        <dbReference type="ARBA" id="ARBA00022759"/>
    </source>
</evidence>
<dbReference type="CDD" id="cd01647">
    <property type="entry name" value="RT_LTR"/>
    <property type="match status" value="1"/>
</dbReference>
<evidence type="ECO:0000256" key="7">
    <source>
        <dbReference type="SAM" id="MobiDB-lite"/>
    </source>
</evidence>
<accession>W2FMI4</accession>
<evidence type="ECO:0000256" key="1">
    <source>
        <dbReference type="ARBA" id="ARBA00022679"/>
    </source>
</evidence>
<reference evidence="10" key="1">
    <citation type="submission" date="2013-11" db="EMBL/GenBank/DDBJ databases">
        <title>The Genome Sequence of Phytophthora parasitica CJ02B3.</title>
        <authorList>
            <consortium name="The Broad Institute Genomics Platform"/>
            <person name="Russ C."/>
            <person name="Tyler B."/>
            <person name="Panabieres F."/>
            <person name="Shan W."/>
            <person name="Tripathy S."/>
            <person name="Grunwald N."/>
            <person name="Machado M."/>
            <person name="Johnson C.S."/>
            <person name="Arredondo F."/>
            <person name="Hong C."/>
            <person name="Coffey M."/>
            <person name="Young S.K."/>
            <person name="Zeng Q."/>
            <person name="Gargeya S."/>
            <person name="Fitzgerald M."/>
            <person name="Abouelleil A."/>
            <person name="Alvarado L."/>
            <person name="Chapman S.B."/>
            <person name="Gainer-Dewar J."/>
            <person name="Goldberg J."/>
            <person name="Griggs A."/>
            <person name="Gujja S."/>
            <person name="Hansen M."/>
            <person name="Howarth C."/>
            <person name="Imamovic A."/>
            <person name="Ireland A."/>
            <person name="Larimer J."/>
            <person name="McCowan C."/>
            <person name="Murphy C."/>
            <person name="Pearson M."/>
            <person name="Poon T.W."/>
            <person name="Priest M."/>
            <person name="Roberts A."/>
            <person name="Saif S."/>
            <person name="Shea T."/>
            <person name="Sykes S."/>
            <person name="Wortman J."/>
            <person name="Nusbaum C."/>
            <person name="Birren B."/>
        </authorList>
    </citation>
    <scope>NUCLEOTIDE SEQUENCE [LARGE SCALE GENOMIC DNA]</scope>
    <source>
        <strain evidence="10">CJ02B3</strain>
    </source>
</reference>
<dbReference type="InterPro" id="IPR041373">
    <property type="entry name" value="RT_RNaseH"/>
</dbReference>
<dbReference type="GO" id="GO:0004519">
    <property type="term" value="F:endonuclease activity"/>
    <property type="evidence" value="ECO:0007669"/>
    <property type="project" value="UniProtKB-KW"/>
</dbReference>
<name>W2FMI4_PHYNI</name>
<keyword evidence="3" id="KW-0540">Nuclease</keyword>
<dbReference type="SUPFAM" id="SSF56672">
    <property type="entry name" value="DNA/RNA polymerases"/>
    <property type="match status" value="1"/>
</dbReference>
<dbReference type="SUPFAM" id="SSF54160">
    <property type="entry name" value="Chromo domain-like"/>
    <property type="match status" value="1"/>
</dbReference>
<dbReference type="InterPro" id="IPR016197">
    <property type="entry name" value="Chromo-like_dom_sf"/>
</dbReference>
<dbReference type="Gene3D" id="3.30.70.270">
    <property type="match status" value="1"/>
</dbReference>
<dbReference type="Gene3D" id="3.30.420.10">
    <property type="entry name" value="Ribonuclease H-like superfamily/Ribonuclease H"/>
    <property type="match status" value="1"/>
</dbReference>
<keyword evidence="6" id="KW-0695">RNA-directed DNA polymerase</keyword>
<dbReference type="PANTHER" id="PTHR37984:SF5">
    <property type="entry name" value="PROTEIN NYNRIN-LIKE"/>
    <property type="match status" value="1"/>
</dbReference>
<evidence type="ECO:0000256" key="2">
    <source>
        <dbReference type="ARBA" id="ARBA00022695"/>
    </source>
</evidence>
<dbReference type="InterPro" id="IPR036397">
    <property type="entry name" value="RNaseH_sf"/>
</dbReference>
<dbReference type="InterPro" id="IPR000953">
    <property type="entry name" value="Chromo/chromo_shadow_dom"/>
</dbReference>
<dbReference type="InterPro" id="IPR001584">
    <property type="entry name" value="Integrase_cat-core"/>
</dbReference>
<dbReference type="InterPro" id="IPR050951">
    <property type="entry name" value="Retrovirus_Pol_polyprotein"/>
</dbReference>